<evidence type="ECO:0000259" key="2">
    <source>
        <dbReference type="PROSITE" id="PS50198"/>
    </source>
</evidence>
<keyword evidence="1 3" id="KW-0413">Isomerase</keyword>
<dbReference type="Gene3D" id="1.10.8.1040">
    <property type="match status" value="1"/>
</dbReference>
<dbReference type="InterPro" id="IPR046357">
    <property type="entry name" value="PPIase_dom_sf"/>
</dbReference>
<dbReference type="InterPro" id="IPR050245">
    <property type="entry name" value="PrsA_foldase"/>
</dbReference>
<feature type="domain" description="PpiC" evidence="2">
    <location>
        <begin position="114"/>
        <end position="204"/>
    </location>
</feature>
<evidence type="ECO:0000313" key="3">
    <source>
        <dbReference type="EMBL" id="GCB30010.1"/>
    </source>
</evidence>
<dbReference type="AlphaFoldDB" id="A0A401LEP8"/>
<dbReference type="PANTHER" id="PTHR47245:SF2">
    <property type="entry name" value="PEPTIDYL-PROLYL CIS-TRANS ISOMERASE HP_0175-RELATED"/>
    <property type="match status" value="1"/>
</dbReference>
<dbReference type="RefSeq" id="WP_016408141.1">
    <property type="nucleotide sequence ID" value="NZ_DAVZTY010000040.1"/>
</dbReference>
<dbReference type="InterPro" id="IPR023058">
    <property type="entry name" value="PPIase_PpiC_CS"/>
</dbReference>
<keyword evidence="4" id="KW-1185">Reference proteome</keyword>
<dbReference type="PANTHER" id="PTHR47245">
    <property type="entry name" value="PEPTIDYLPROLYL ISOMERASE"/>
    <property type="match status" value="1"/>
</dbReference>
<evidence type="ECO:0000256" key="1">
    <source>
        <dbReference type="PROSITE-ProRule" id="PRU00278"/>
    </source>
</evidence>
<dbReference type="InterPro" id="IPR000297">
    <property type="entry name" value="PPIase_PpiC"/>
</dbReference>
<comment type="caution">
    <text evidence="3">The sequence shown here is derived from an EMBL/GenBank/DDBJ whole genome shotgun (WGS) entry which is preliminary data.</text>
</comment>
<dbReference type="PROSITE" id="PS50198">
    <property type="entry name" value="PPIC_PPIASE_2"/>
    <property type="match status" value="1"/>
</dbReference>
<dbReference type="InterPro" id="IPR027304">
    <property type="entry name" value="Trigger_fact/SurA_dom_sf"/>
</dbReference>
<dbReference type="GeneID" id="86194662"/>
<dbReference type="SUPFAM" id="SSF109998">
    <property type="entry name" value="Triger factor/SurA peptide-binding domain-like"/>
    <property type="match status" value="1"/>
</dbReference>
<gene>
    <name evidence="3" type="ORF">KGMB03357_16710</name>
</gene>
<sequence length="246" mass="27954">MSEQNILATIDGVNITDADLDAYIANLPKEQQAYAAYPQFREHALKQLLAFHLYAKMAEEEKMDETDEFKAMMERARKDILAQLAINSVLKDITVTDEEMQAFYKENPQHFEKGETVHAKHILVDSEEKAQDIMNKITAGDIYFEDAAKEFSSCPSNAQGGDLGEFGKGQMVPEFDQAVFAAEVGKVVGPVKTQFGYHLIKVEDKKDASVTPFDEVKEQIRANLLQQKQNQAYTEKYKELHDKYMK</sequence>
<keyword evidence="1" id="KW-0697">Rotamase</keyword>
<dbReference type="GO" id="GO:0003755">
    <property type="term" value="F:peptidyl-prolyl cis-trans isomerase activity"/>
    <property type="evidence" value="ECO:0007669"/>
    <property type="project" value="UniProtKB-KW"/>
</dbReference>
<dbReference type="OrthoDB" id="14196at2"/>
<reference evidence="3 4" key="1">
    <citation type="submission" date="2018-10" db="EMBL/GenBank/DDBJ databases">
        <title>Draft Genome Sequence of Anaerotignum sp. KCTC 15736.</title>
        <authorList>
            <person name="Choi S.H."/>
            <person name="Kim J.S."/>
            <person name="Kang S.W."/>
            <person name="Lee J.S."/>
            <person name="Park S.H."/>
        </authorList>
    </citation>
    <scope>NUCLEOTIDE SEQUENCE [LARGE SCALE GENOMIC DNA]</scope>
    <source>
        <strain evidence="3 4">KCTC 15736</strain>
    </source>
</reference>
<dbReference type="Proteomes" id="UP000287361">
    <property type="component" value="Unassembled WGS sequence"/>
</dbReference>
<name>A0A401LEP8_9FIRM</name>
<dbReference type="Pfam" id="PF00639">
    <property type="entry name" value="Rotamase"/>
    <property type="match status" value="1"/>
</dbReference>
<proteinExistence type="predicted"/>
<dbReference type="EMBL" id="BHVZ01000004">
    <property type="protein sequence ID" value="GCB30010.1"/>
    <property type="molecule type" value="Genomic_DNA"/>
</dbReference>
<organism evidence="3 4">
    <name type="scientific">Anaerotignum faecicola</name>
    <dbReference type="NCBI Taxonomy" id="2358141"/>
    <lineage>
        <taxon>Bacteria</taxon>
        <taxon>Bacillati</taxon>
        <taxon>Bacillota</taxon>
        <taxon>Clostridia</taxon>
        <taxon>Lachnospirales</taxon>
        <taxon>Anaerotignaceae</taxon>
        <taxon>Anaerotignum</taxon>
    </lineage>
</organism>
<accession>A0A401LEP8</accession>
<protein>
    <submittedName>
        <fullName evidence="3">Peptidylprolyl isomerase</fullName>
    </submittedName>
</protein>
<dbReference type="PROSITE" id="PS01096">
    <property type="entry name" value="PPIC_PPIASE_1"/>
    <property type="match status" value="1"/>
</dbReference>
<dbReference type="Gene3D" id="3.10.50.40">
    <property type="match status" value="1"/>
</dbReference>
<evidence type="ECO:0000313" key="4">
    <source>
        <dbReference type="Proteomes" id="UP000287361"/>
    </source>
</evidence>
<dbReference type="SUPFAM" id="SSF54534">
    <property type="entry name" value="FKBP-like"/>
    <property type="match status" value="1"/>
</dbReference>